<dbReference type="GO" id="GO:0044423">
    <property type="term" value="C:virion component"/>
    <property type="evidence" value="ECO:0007669"/>
    <property type="project" value="UniProtKB-KW"/>
</dbReference>
<evidence type="ECO:0000256" key="13">
    <source>
        <dbReference type="ARBA" id="ARBA00022953"/>
    </source>
</evidence>
<keyword evidence="8 21" id="KW-0548">Nucleotidyltransferase</keyword>
<dbReference type="GO" id="GO:0003924">
    <property type="term" value="F:GTPase activity"/>
    <property type="evidence" value="ECO:0007669"/>
    <property type="project" value="RHEA"/>
</dbReference>
<keyword evidence="7 21" id="KW-0949">S-adenosyl-L-methionine</keyword>
<keyword evidence="9 21" id="KW-0547">Nucleotide-binding</keyword>
<evidence type="ECO:0000256" key="12">
    <source>
        <dbReference type="ARBA" id="ARBA00022844"/>
    </source>
</evidence>
<dbReference type="Gene3D" id="3.40.50.150">
    <property type="entry name" value="Vaccinia Virus protein VP39"/>
    <property type="match status" value="1"/>
</dbReference>
<dbReference type="EMBL" id="KY100867">
    <property type="protein sequence ID" value="APU52765.1"/>
    <property type="molecule type" value="Viral_cRNA"/>
</dbReference>
<comment type="function">
    <text evidence="1 21">RNA-directed RNA polymerase that catalyzes the replication of viral genomic RNA. The template is composed of the viral RNA tightly encapsidated by the nucleoprotein (N). The replicase mode is dependent on intracellular N protein concentration. In this mode, the polymerase replicates the whole viral genome without recognizing transcriptional signals, and the replicated genome is not caped or polyadenylated.</text>
</comment>
<keyword evidence="13 21" id="KW-0693">Viral RNA replication</keyword>
<comment type="catalytic activity">
    <reaction evidence="19">
        <text>a 5'-end (5'-triphosphoguanosine)-adenylyl-adenylyl-cytidylyl-adenosine in mRNA + 2 S-adenosyl-L-methionine = a 5'-end (N(7)-methyl 5'-triphosphoguanosine)-(2'-O-methyladenylyl)-adenylyl-cytidylyl-adenosine in mRNA + 2 S-adenosyl-L-homocysteine + H(+)</text>
        <dbReference type="Rhea" id="RHEA:65376"/>
        <dbReference type="Rhea" id="RHEA-COMP:16797"/>
        <dbReference type="Rhea" id="RHEA-COMP:16798"/>
        <dbReference type="ChEBI" id="CHEBI:15378"/>
        <dbReference type="ChEBI" id="CHEBI:57856"/>
        <dbReference type="ChEBI" id="CHEBI:59789"/>
        <dbReference type="ChEBI" id="CHEBI:156483"/>
        <dbReference type="ChEBI" id="CHEBI:156484"/>
        <dbReference type="EC" id="2.1.1.375"/>
    </reaction>
</comment>
<sequence length="2251" mass="255242">MAGQQDVILPEVHLDSPIVKHKLLYLLKLGGFPIGTAFDGDGPHQRIQRWDRIRGEENQLFSRLDLMRQRLERYTSLRTISVVPNHFSILIWPRCIQLCQTVDLRVYMELEREWKHVTTKACELLDKPLVRCLRDISHKLTNRADLFSRARDEAYQGGEQHPTLQSIERTWEHNPWAQATSTWLMIKHRMRQLITQMKSDPTSTYPTVLETRHHLVMISPELVAIVFQAEKVITYFTFEMVLMVSDVFEGRLNVLSLCQVSNYLSPLAPRITKILALVDQLGTILGDGIYDIIASLESFCYAQLQLEDPVIEIAGTFYAFMADEMLTCLLDSNQFSRDEAYVIVEKLTSLYGGLSPDLTAELLCLMRLWGHPSLVAAQAAGKVRESMCAAKVIQLGVTLKTLAFFHTILINGYRRRHNGIWPPVHLPEYAPLALVELCKDNHEITYDFTLRHWKAISAIQFERCFDADPGEDLSIFMKDKAISCPKQDWMSVFRKSLIKDRFTAAKRDLPQPVNRRLLLNFLEDANFDPVEELKYVTTRAYLTDDEFCASYSLKEKEIKTTGRIFAKLTRRMRSCQVIAEAMLANHAGKLMRENGVVMDQLKLTKSLLTMNQIGIVSQKSKKFTSDNQTIFKRPNRSNQGKTANRDTQRDSDEHEIAACFLTTDLKKYCLQWRYQSIGMFARSLNQMYGYDHLFEWIHLRLMRSTLYVGDPFNPPEAGTDFDLDSVNGDIFIVSPRGGIEGLCQKFWTMISISVILLSAAESGHRVMSMVQGDNQVVAVTTRVPRTLSQRDKKEIAHRACLSFFNRLKENNFGLGHHLKAQETIISSDFFVYSKRVFFRGRILNQALKNASKLCLIADVLGDCSQASCSNLATTVMRLAENGVEKDLCYYLNVYLTIRQVTYDIKFPQVQTYSSDIRHFYANHPHLIARLAVLPSQLGGLNYLSCSRLFNRNIGDPAVSALADLKRLIRCGAIEHWVLSNILMRKPGSGNWSTLAADPYALNVDYLNPPTMFLKKHTQQVLMGQSRNPLLSGIFHENARQEENDLAQFLLDREVVMPRVAYVILAQTSCGRRKQIQGFLDSTRTMIRHALQLQPLSFRKLNQVLEYNCLYLAYSLEIIEYPKEVASHLMALTYETCSIDLARTLRKLSWASLLAGRPIEGLETPDPIELLDGALVVGSGTCLQCEQGDTKFSWFYLPDGIQLDRDPMENPPIRVPYIGSKTDERRVASMTYVKGASSALRSALRLAGVYIWAFGEDEVSWVEAHALAQTRVTITMDQLRALTPLPTSANITHRLDDGTTQLKFTPASSYAFSSYVHISNDDQVLELDDKVLDSNLIYQQVMITGLGVIESWNNPPISTNEFEVTLHLHTGSSCCIRPIEQCVQNPALLALPDISTPYHNKFVFDQDPLTDTVQERIDTTIYANKINSIDFVPLVDRIPLLSQLVGRSTVNSIIGLDESTSIMNDAVVESDYANNWISECLYSYIDQVILSAAWNLLLELAYQMYYLRVRGRDAILEYMHSVLRRIPGLVFGGMSATISHPKILRRLINLGIIRPTNSPYFATLDYVRLCVDALMWGSRRVLTDLASGYSLPILITSELSFILNDRMMNLVSRSLSLISCLLSSGHEQPKVKGCDPTEKCAMLTYFLMQGPVMAVEEYEQRERLKKLIQEPKIDTYPNNIYYLTRKLLNEIRGSEESRFMLTLYYESMTIDGNPLEEAVQWPVKTQESLTLTLTDFHVPIINPTTRLEKYQYPDWAIQTEEGQFHAANPPTHHVLRPLGLSSTSWYKSLSVVEFLSRRRLVTGNHLYLAEGSGASMSLIESYIPGPIIYYNSLFHSGENPPQRNFAPQPTQFMESIPYKQILADIQTPAGFVQQFVPLWTGQSVQTDLNRKECTEYIINKVGVETCGLVHVDLEDFAIGPSAELTAGTIHSIIIATTVLKPGGALVFKTYWTPFSRFSRLISVLWMFFEEVTAIRSSYSDPHKTEVYLCALFAGSSARGSISQAIHGATLLHTEGFTMVAPAVVETFLVAHKNQSNVVCQEIDRIVLTGDNSMQDQDNQLIIAAGGALAAQLWHDNPVFQDWPALVKYLVTVITTHLKEIIETSKVDTLEYESLLMTAYNTGSFGRINTITNGLVETVLISVARNWLTLTEQYRLRLKHDLELGVFRVRSLLNAEQFLGLTENPKYLLSALGKRKISEFFDERAVAFLSRPMQKRVWKTIGCALMEGDPVAPLSSHYLQEEDVERDIAGDIL</sequence>
<comment type="function">
    <text evidence="21">RNA-directed RNA polymerase that catalyzes the transcription of viral mRNAs, their capping and polyadenylation. The template is composed of the viral RNA tightly encapsidated by the nucleoprotein (N). The viral polymerase binds to the genomic RNA at the 3' leader promoter, and transcribes subsequently all viral mRNAs with a decreasing efficiency. The first gene is the most transcribed, and the last the least transcribed. The viral phosphoprotein acts as a processivity factor. Capping is concomitant with initiation of mRNA transcription. Indeed, a GDP polyribonucleotidyl transferase (PRNTase) adds the cap structure when the nascent RNA chain length has reached few nucleotides. Ribose 2'-O methylation of viral mRNA cap precedes and facilitates subsequent guanine-N-7 methylation, both activities being carried by the viral polymerase. Polyadenylation of mRNAs occur by a stuttering mechanism at a slipery stop site present at the end viral genes. After finishing transcription of a mRNA, the polymerase can resume transcription of the downstream gene.</text>
</comment>
<name>A0A1P8D896_LPMV</name>
<dbReference type="InterPro" id="IPR025786">
    <property type="entry name" value="Mononega_L_MeTrfase"/>
</dbReference>
<comment type="catalytic activity">
    <reaction evidence="21">
        <text>RNA(n) + a ribonucleoside 5'-triphosphate = RNA(n+1) + diphosphate</text>
        <dbReference type="Rhea" id="RHEA:21248"/>
        <dbReference type="Rhea" id="RHEA-COMP:14527"/>
        <dbReference type="Rhea" id="RHEA-COMP:17342"/>
        <dbReference type="ChEBI" id="CHEBI:33019"/>
        <dbReference type="ChEBI" id="CHEBI:61557"/>
        <dbReference type="ChEBI" id="CHEBI:140395"/>
        <dbReference type="EC" id="2.7.7.48"/>
    </reaction>
</comment>
<evidence type="ECO:0000259" key="24">
    <source>
        <dbReference type="PROSITE" id="PS51590"/>
    </source>
</evidence>
<feature type="region of interest" description="Disordered" evidence="22">
    <location>
        <begin position="625"/>
        <end position="649"/>
    </location>
</feature>
<reference evidence="25" key="1">
    <citation type="submission" date="2016-11" db="EMBL/GenBank/DDBJ databases">
        <title>Characterization and full genome sequencing of five mexican isolates of porcine rubulavirus.</title>
        <authorList>
            <person name="Garcia A.A."/>
            <person name="Torres J.M."/>
            <person name="Montano J.A."/>
            <person name="Del Valle A."/>
            <person name="Barron B.L."/>
        </authorList>
    </citation>
    <scope>NUCLEOTIDE SEQUENCE</scope>
    <source>
        <strain evidence="25">PoRV/Mx/1/Cenasa/2015</strain>
    </source>
</reference>
<evidence type="ECO:0000256" key="2">
    <source>
        <dbReference type="ARBA" id="ARBA00007934"/>
    </source>
</evidence>
<dbReference type="GO" id="GO:0030430">
    <property type="term" value="C:host cell cytoplasm"/>
    <property type="evidence" value="ECO:0007669"/>
    <property type="project" value="UniProtKB-SubCell"/>
</dbReference>
<dbReference type="GO" id="GO:0004482">
    <property type="term" value="F:mRNA 5'-cap (guanine-N7-)-methyltransferase activity"/>
    <property type="evidence" value="ECO:0007669"/>
    <property type="project" value="InterPro"/>
</dbReference>
<dbReference type="EC" id="2.7.7.48" evidence="21"/>
<keyword evidence="21" id="KW-1035">Host cytoplasm</keyword>
<evidence type="ECO:0000256" key="21">
    <source>
        <dbReference type="PIRNR" id="PIRNR000830"/>
    </source>
</evidence>
<protein>
    <recommendedName>
        <fullName evidence="21">RNA-directed RNA polymerase L</fullName>
        <shortName evidence="21">Protein L</shortName>
    </recommendedName>
    <alternativeName>
        <fullName evidence="21">Large structural protein</fullName>
    </alternativeName>
    <alternativeName>
        <fullName evidence="21">Replicase</fullName>
    </alternativeName>
    <alternativeName>
        <fullName evidence="21">Transcriptase</fullName>
    </alternativeName>
    <domain>
        <recommendedName>
            <fullName evidence="21">RNA-directed RNA polymerase</fullName>
            <ecNumber evidence="21">2.7.7.48</ecNumber>
        </recommendedName>
    </domain>
    <domain>
        <recommendedName>
            <fullName evidence="21">GTP phosphohydrolase</fullName>
            <ecNumber evidence="21">3.6.1.-</ecNumber>
        </recommendedName>
    </domain>
    <domain>
        <recommendedName>
            <fullName evidence="21">GDP polyribonucleotidyltransferase</fullName>
            <ecNumber evidence="21">2.7.7.88</ecNumber>
        </recommendedName>
        <alternativeName>
            <fullName evidence="21">PRNTase</fullName>
        </alternativeName>
    </domain>
    <domain>
        <recommendedName>
            <fullName evidence="21">mRNA (nucleoside-2'-O-)-methyltransferase</fullName>
            <shortName evidence="21">N1-2'-O-MTase</shortName>
            <ecNumber evidence="21">2.1.1.-</ecNumber>
        </recommendedName>
    </domain>
    <domain>
        <recommendedName>
            <fullName evidence="21">mRNA (guanine-N(7)-)-methyltransferase</fullName>
            <shortName evidence="21">G-N7-MTase</shortName>
        </recommendedName>
    </domain>
</protein>
<dbReference type="EC" id="2.7.7.88" evidence="21"/>
<evidence type="ECO:0000256" key="4">
    <source>
        <dbReference type="ARBA" id="ARBA00022603"/>
    </source>
</evidence>
<evidence type="ECO:0000256" key="11">
    <source>
        <dbReference type="ARBA" id="ARBA00022840"/>
    </source>
</evidence>
<evidence type="ECO:0000256" key="22">
    <source>
        <dbReference type="SAM" id="MobiDB-lite"/>
    </source>
</evidence>
<comment type="subcellular location">
    <subcellularLocation>
        <location evidence="21">Virion</location>
    </subcellularLocation>
    <subcellularLocation>
        <location evidence="21">Host cytoplasm</location>
    </subcellularLocation>
</comment>
<dbReference type="Pfam" id="PF14318">
    <property type="entry name" value="Mononeg_mRNAcap"/>
    <property type="match status" value="1"/>
</dbReference>
<evidence type="ECO:0000259" key="23">
    <source>
        <dbReference type="PROSITE" id="PS50526"/>
    </source>
</evidence>
<evidence type="ECO:0000256" key="17">
    <source>
        <dbReference type="ARBA" id="ARBA00024499"/>
    </source>
</evidence>
<proteinExistence type="inferred from homology"/>
<dbReference type="GO" id="GO:0005524">
    <property type="term" value="F:ATP binding"/>
    <property type="evidence" value="ECO:0007669"/>
    <property type="project" value="UniProtKB-KW"/>
</dbReference>
<evidence type="ECO:0000256" key="9">
    <source>
        <dbReference type="ARBA" id="ARBA00022741"/>
    </source>
</evidence>
<dbReference type="GO" id="GO:0003968">
    <property type="term" value="F:RNA-directed RNA polymerase activity"/>
    <property type="evidence" value="ECO:0007669"/>
    <property type="project" value="UniProtKB-KW"/>
</dbReference>
<keyword evidence="15" id="KW-0511">Multifunctional enzyme</keyword>
<dbReference type="PROSITE" id="PS51590">
    <property type="entry name" value="SAM_MT_MNV_L"/>
    <property type="match status" value="1"/>
</dbReference>
<comment type="catalytic activity">
    <reaction evidence="16">
        <text>a 5'-end triphospho-adenylyl-adenylyl-cytidylyl-adenosine in mRNA + GDP + H(+) = a 5'-end (5'-triphosphoguanosine)-adenylyl-adenylyl-cytidylyl-adenosine in mRNA + diphosphate</text>
        <dbReference type="Rhea" id="RHEA:65436"/>
        <dbReference type="Rhea" id="RHEA-COMP:16797"/>
        <dbReference type="Rhea" id="RHEA-COMP:16799"/>
        <dbReference type="ChEBI" id="CHEBI:15378"/>
        <dbReference type="ChEBI" id="CHEBI:33019"/>
        <dbReference type="ChEBI" id="CHEBI:58189"/>
        <dbReference type="ChEBI" id="CHEBI:156484"/>
        <dbReference type="ChEBI" id="CHEBI:156503"/>
        <dbReference type="EC" id="2.7.7.88"/>
    </reaction>
</comment>
<evidence type="ECO:0000256" key="15">
    <source>
        <dbReference type="ARBA" id="ARBA00023268"/>
    </source>
</evidence>
<comment type="catalytic activity">
    <reaction evidence="20 21">
        <text>GTP + H2O = GDP + phosphate + H(+)</text>
        <dbReference type="Rhea" id="RHEA:19669"/>
        <dbReference type="ChEBI" id="CHEBI:15377"/>
        <dbReference type="ChEBI" id="CHEBI:15378"/>
        <dbReference type="ChEBI" id="CHEBI:37565"/>
        <dbReference type="ChEBI" id="CHEBI:43474"/>
        <dbReference type="ChEBI" id="CHEBI:58189"/>
    </reaction>
</comment>
<evidence type="ECO:0000256" key="3">
    <source>
        <dbReference type="ARBA" id="ARBA00022484"/>
    </source>
</evidence>
<dbReference type="PROSITE" id="PS50526">
    <property type="entry name" value="RDRP_SSRNA_NEG_NONSEG"/>
    <property type="match status" value="1"/>
</dbReference>
<evidence type="ECO:0000256" key="18">
    <source>
        <dbReference type="ARBA" id="ARBA00047332"/>
    </source>
</evidence>
<comment type="similarity">
    <text evidence="2 21">Belongs to the paramyxovirus L protein family.</text>
</comment>
<evidence type="ECO:0000256" key="14">
    <source>
        <dbReference type="ARBA" id="ARBA00023042"/>
    </source>
</evidence>
<evidence type="ECO:0000256" key="6">
    <source>
        <dbReference type="ARBA" id="ARBA00022679"/>
    </source>
</evidence>
<dbReference type="InterPro" id="IPR029063">
    <property type="entry name" value="SAM-dependent_MTases_sf"/>
</dbReference>
<keyword evidence="4 21" id="KW-0489">Methyltransferase</keyword>
<evidence type="ECO:0000256" key="7">
    <source>
        <dbReference type="ARBA" id="ARBA00022691"/>
    </source>
</evidence>
<dbReference type="PIRSF" id="PIRSF000830">
    <property type="entry name" value="RNA_pol_ParamyxoV"/>
    <property type="match status" value="1"/>
</dbReference>
<dbReference type="InterPro" id="IPR039736">
    <property type="entry name" value="L_poly_C"/>
</dbReference>
<dbReference type="InterPro" id="IPR014023">
    <property type="entry name" value="Mononeg_RNA_pol_cat"/>
</dbReference>
<evidence type="ECO:0000256" key="20">
    <source>
        <dbReference type="ARBA" id="ARBA00048548"/>
    </source>
</evidence>
<keyword evidence="14 21" id="KW-0506">mRNA capping</keyword>
<comment type="catalytic activity">
    <reaction evidence="17 21">
        <text>a 5'-end (5'-triphosphoguanosine)-(2'-O-methyladenylyl)-adenylyl-cytidylyl-adenosine in mRNA + S-adenosyl-L-methionine = a 5'-end (N(7)-methyl 5'-triphosphoguanosine)-(2'-O-methyladenylyl)-adenylyl-cytidylyl-adenosine in mRNA + S-adenosyl-L-homocysteine</text>
        <dbReference type="Rhea" id="RHEA:65440"/>
        <dbReference type="Rhea" id="RHEA-COMP:16798"/>
        <dbReference type="Rhea" id="RHEA-COMP:16801"/>
        <dbReference type="ChEBI" id="CHEBI:57856"/>
        <dbReference type="ChEBI" id="CHEBI:59789"/>
        <dbReference type="ChEBI" id="CHEBI:156482"/>
        <dbReference type="ChEBI" id="CHEBI:156483"/>
    </reaction>
</comment>
<dbReference type="Pfam" id="PF00946">
    <property type="entry name" value="Mononeg_RNA_pol"/>
    <property type="match status" value="1"/>
</dbReference>
<keyword evidence="6 21" id="KW-0808">Transferase</keyword>
<keyword evidence="12 21" id="KW-0946">Virion</keyword>
<evidence type="ECO:0000256" key="8">
    <source>
        <dbReference type="ARBA" id="ARBA00022695"/>
    </source>
</evidence>
<evidence type="ECO:0000256" key="1">
    <source>
        <dbReference type="ARBA" id="ARBA00003132"/>
    </source>
</evidence>
<keyword evidence="3 21" id="KW-0696">RNA-directed RNA polymerase</keyword>
<dbReference type="EC" id="2.1.1.-" evidence="21"/>
<evidence type="ECO:0000313" key="25">
    <source>
        <dbReference type="EMBL" id="APU52765.1"/>
    </source>
</evidence>
<feature type="domain" description="RdRp catalytic" evidence="23">
    <location>
        <begin position="657"/>
        <end position="840"/>
    </location>
</feature>
<keyword evidence="10" id="KW-0378">Hydrolase</keyword>
<evidence type="ECO:0000256" key="5">
    <source>
        <dbReference type="ARBA" id="ARBA00022664"/>
    </source>
</evidence>
<evidence type="ECO:0000256" key="16">
    <source>
        <dbReference type="ARBA" id="ARBA00024494"/>
    </source>
</evidence>
<keyword evidence="5 21" id="KW-0507">mRNA processing</keyword>
<organism evidence="25">
    <name type="scientific">La Piedad-Michoacan-Mexico virus</name>
    <name type="common">LPMV</name>
    <dbReference type="NCBI Taxonomy" id="3052562"/>
    <lineage>
        <taxon>Viruses</taxon>
        <taxon>Riboviria</taxon>
        <taxon>Orthornavirae</taxon>
        <taxon>Negarnaviricota</taxon>
        <taxon>Haploviricotina</taxon>
        <taxon>Monjiviricetes</taxon>
        <taxon>Mononegavirales</taxon>
        <taxon>Paramyxoviridae</taxon>
        <taxon>Rubulavirinae</taxon>
        <taxon>Orthorubulavirus</taxon>
    </lineage>
</organism>
<evidence type="ECO:0000256" key="10">
    <source>
        <dbReference type="ARBA" id="ARBA00022801"/>
    </source>
</evidence>
<dbReference type="InterPro" id="IPR026890">
    <property type="entry name" value="Mononeg_mRNAcap"/>
</dbReference>
<evidence type="ECO:0000256" key="19">
    <source>
        <dbReference type="ARBA" id="ARBA00047370"/>
    </source>
</evidence>
<gene>
    <name evidence="25" type="primary">L</name>
</gene>
<keyword evidence="11 21" id="KW-0067">ATP-binding</keyword>
<feature type="domain" description="Mononegavirus-type SAM-dependent 2'-O-MTase" evidence="24">
    <location>
        <begin position="1775"/>
        <end position="1988"/>
    </location>
</feature>
<feature type="compositionally biased region" description="Polar residues" evidence="22">
    <location>
        <begin position="625"/>
        <end position="642"/>
    </location>
</feature>
<dbReference type="EC" id="3.6.1.-" evidence="21"/>
<comment type="catalytic activity">
    <reaction evidence="18 21">
        <text>a 5'-end (5'-triphosphoguanosine)-adenylyl-adenylyl-cytidylyl-adenosine in mRNA + S-adenosyl-L-methionine = a 5'-end (5'-triphosphoguanosine)-(2'-O-methyladenylyl)-adenylyl-cytidylyl-adenosine in mRNA + S-adenosyl-L-homocysteine + H(+)</text>
        <dbReference type="Rhea" id="RHEA:65380"/>
        <dbReference type="Rhea" id="RHEA-COMP:16797"/>
        <dbReference type="Rhea" id="RHEA-COMP:16801"/>
        <dbReference type="ChEBI" id="CHEBI:15378"/>
        <dbReference type="ChEBI" id="CHEBI:57856"/>
        <dbReference type="ChEBI" id="CHEBI:59789"/>
        <dbReference type="ChEBI" id="CHEBI:156482"/>
        <dbReference type="ChEBI" id="CHEBI:156484"/>
    </reaction>
</comment>
<accession>A0A1P8D896</accession>
<organismHost>
    <name type="scientific">Sus scrofa</name>
    <name type="common">Pig</name>
    <dbReference type="NCBI Taxonomy" id="9823"/>
</organismHost>
<dbReference type="NCBIfam" id="TIGR04198">
    <property type="entry name" value="paramyx_RNAcap"/>
    <property type="match status" value="1"/>
</dbReference>
<dbReference type="InterPro" id="IPR016269">
    <property type="entry name" value="RNA-dir_pol_paramyxovirus"/>
</dbReference>